<accession>A0A2A7BNH2</accession>
<feature type="coiled-coil region" evidence="1">
    <location>
        <begin position="214"/>
        <end position="263"/>
    </location>
</feature>
<keyword evidence="4" id="KW-0255">Endonuclease</keyword>
<dbReference type="InterPro" id="IPR034139">
    <property type="entry name" value="TOPRIM_OLD"/>
</dbReference>
<dbReference type="PANTHER" id="PTHR43581:SF4">
    <property type="entry name" value="ATP_GTP PHOSPHATASE"/>
    <property type="match status" value="1"/>
</dbReference>
<keyword evidence="4" id="KW-0540">Nuclease</keyword>
<reference evidence="4 5" key="1">
    <citation type="submission" date="2017-09" db="EMBL/GenBank/DDBJ databases">
        <title>Large-scale bioinformatics analysis of Bacillus genomes uncovers conserved roles of natural products in bacterial physiology.</title>
        <authorList>
            <consortium name="Agbiome Team Llc"/>
            <person name="Bleich R.M."/>
            <person name="Grubbs K.J."/>
            <person name="Santa Maria K.C."/>
            <person name="Allen S.E."/>
            <person name="Farag S."/>
            <person name="Shank E.A."/>
            <person name="Bowers A."/>
        </authorList>
    </citation>
    <scope>NUCLEOTIDE SEQUENCE [LARGE SCALE GENOMIC DNA]</scope>
    <source>
        <strain evidence="4 5">AFS098222</strain>
    </source>
</reference>
<feature type="domain" description="OLD protein-like TOPRIM" evidence="3">
    <location>
        <begin position="436"/>
        <end position="506"/>
    </location>
</feature>
<dbReference type="PANTHER" id="PTHR43581">
    <property type="entry name" value="ATP/GTP PHOSPHATASE"/>
    <property type="match status" value="1"/>
</dbReference>
<dbReference type="RefSeq" id="WP_097815785.1">
    <property type="nucleotide sequence ID" value="NZ_NVPQ01000067.1"/>
</dbReference>
<name>A0A2A7BNH2_9BACI</name>
<dbReference type="InterPro" id="IPR051396">
    <property type="entry name" value="Bact_Antivir_Def_Nuclease"/>
</dbReference>
<proteinExistence type="predicted"/>
<organism evidence="4 5">
    <name type="scientific">Bacillus wiedmannii</name>
    <dbReference type="NCBI Taxonomy" id="1890302"/>
    <lineage>
        <taxon>Bacteria</taxon>
        <taxon>Bacillati</taxon>
        <taxon>Bacillota</taxon>
        <taxon>Bacilli</taxon>
        <taxon>Bacillales</taxon>
        <taxon>Bacillaceae</taxon>
        <taxon>Bacillus</taxon>
        <taxon>Bacillus cereus group</taxon>
    </lineage>
</organism>
<dbReference type="Gene3D" id="3.40.50.300">
    <property type="entry name" value="P-loop containing nucleotide triphosphate hydrolases"/>
    <property type="match status" value="1"/>
</dbReference>
<dbReference type="Pfam" id="PF20469">
    <property type="entry name" value="OLD-like_TOPRIM"/>
    <property type="match status" value="1"/>
</dbReference>
<dbReference type="GO" id="GO:0004519">
    <property type="term" value="F:endonuclease activity"/>
    <property type="evidence" value="ECO:0007669"/>
    <property type="project" value="UniProtKB-KW"/>
</dbReference>
<gene>
    <name evidence="4" type="ORF">COO17_21045</name>
</gene>
<evidence type="ECO:0000259" key="2">
    <source>
        <dbReference type="Pfam" id="PF13175"/>
    </source>
</evidence>
<dbReference type="InterPro" id="IPR041685">
    <property type="entry name" value="AAA_GajA/Old/RecF-like"/>
</dbReference>
<keyword evidence="1" id="KW-0175">Coiled coil</keyword>
<sequence>MYISELTISNFRSFNKKTTLNFNDGINVIIGQNNAGKTTVIKALDILFNNSSSKRLNINDFNRSASIEELKVCPPKIYISAKLQESENEGEYSDELVTVATWLTTLSKPYEATITYEYFLPEKEVAEYTNLMKKISTEDINHYWKAIEHNFLKKYVHRVYVGNPEFKNSVQNDEINRFDFQFLTAIRDVERDLFKGNNSLLREVIDFFMDYDIKSNSELEKKEKIEQIQKKKRDFSVESKKIIESLQQRMRNGEEQILKYVNNTGAGIDESKPSFDGEILDTELYSALRLIVEKESGIKLPAISNGLGYNNLIYISLLLSKMQKDASGEYLGSNAKVFSILAIEEPEAHLHPSMQYKFLQFLKENKDSDVNQIFITSHSPNITAAVDLEDILVIQKINEEIKIAYPSKVFNDSNEEDIISRNYVKRFLDVTKADLFFAQNVILVEGIAEQLVLPEFAASMDLNLADSHTTILNIGGRYFNHFLKLFDTNRCKFALTKKVACITDLDPVRKLKDAADEDSNWKKCLPIFLNLQPEDYEYKKTSNSLVGTYSHSDSKIKVFTQTHGQSSTFEYDLILKNPSCEKLVTPSVSNAQEIKELMELVARDKPIKEIVARIRKNAFKDELLNLLTLGLLKDELSVKKGIIASRYLLSISKGEAAQEIAYVISTAEQGLIEPPDYISEAIKWICQ</sequence>
<evidence type="ECO:0000256" key="1">
    <source>
        <dbReference type="SAM" id="Coils"/>
    </source>
</evidence>
<dbReference type="Proteomes" id="UP000220111">
    <property type="component" value="Unassembled WGS sequence"/>
</dbReference>
<dbReference type="EMBL" id="NVPQ01000067">
    <property type="protein sequence ID" value="PDY38424.1"/>
    <property type="molecule type" value="Genomic_DNA"/>
</dbReference>
<keyword evidence="4" id="KW-0378">Hydrolase</keyword>
<feature type="domain" description="Endonuclease GajA/Old nuclease/RecF-like AAA" evidence="2">
    <location>
        <begin position="1"/>
        <end position="382"/>
    </location>
</feature>
<evidence type="ECO:0000313" key="5">
    <source>
        <dbReference type="Proteomes" id="UP000220111"/>
    </source>
</evidence>
<evidence type="ECO:0000313" key="4">
    <source>
        <dbReference type="EMBL" id="PDY38424.1"/>
    </source>
</evidence>
<dbReference type="CDD" id="cd01026">
    <property type="entry name" value="TOPRIM_OLD"/>
    <property type="match status" value="1"/>
</dbReference>
<dbReference type="PROSITE" id="PS50007">
    <property type="entry name" value="PIPLC_X_DOMAIN"/>
    <property type="match status" value="1"/>
</dbReference>
<comment type="caution">
    <text evidence="4">The sequence shown here is derived from an EMBL/GenBank/DDBJ whole genome shotgun (WGS) entry which is preliminary data.</text>
</comment>
<evidence type="ECO:0000259" key="3">
    <source>
        <dbReference type="Pfam" id="PF20469"/>
    </source>
</evidence>
<dbReference type="AlphaFoldDB" id="A0A2A7BNH2"/>
<dbReference type="Pfam" id="PF13175">
    <property type="entry name" value="AAA_15"/>
    <property type="match status" value="1"/>
</dbReference>
<dbReference type="SUPFAM" id="SSF52540">
    <property type="entry name" value="P-loop containing nucleoside triphosphate hydrolases"/>
    <property type="match status" value="1"/>
</dbReference>
<dbReference type="InterPro" id="IPR027417">
    <property type="entry name" value="P-loop_NTPase"/>
</dbReference>
<protein>
    <submittedName>
        <fullName evidence="4">ATP-dependent endonuclease</fullName>
    </submittedName>
</protein>